<feature type="region of interest" description="Disordered" evidence="1">
    <location>
        <begin position="56"/>
        <end position="83"/>
    </location>
</feature>
<accession>A0A2M4C5W8</accession>
<evidence type="ECO:0000313" key="3">
    <source>
        <dbReference type="EMBL" id="MBW60756.1"/>
    </source>
</evidence>
<organism evidence="3">
    <name type="scientific">Anopheles marajoara</name>
    <dbReference type="NCBI Taxonomy" id="58244"/>
    <lineage>
        <taxon>Eukaryota</taxon>
        <taxon>Metazoa</taxon>
        <taxon>Ecdysozoa</taxon>
        <taxon>Arthropoda</taxon>
        <taxon>Hexapoda</taxon>
        <taxon>Insecta</taxon>
        <taxon>Pterygota</taxon>
        <taxon>Neoptera</taxon>
        <taxon>Endopterygota</taxon>
        <taxon>Diptera</taxon>
        <taxon>Nematocera</taxon>
        <taxon>Culicoidea</taxon>
        <taxon>Culicidae</taxon>
        <taxon>Anophelinae</taxon>
        <taxon>Anopheles</taxon>
    </lineage>
</organism>
<feature type="region of interest" description="Disordered" evidence="1">
    <location>
        <begin position="144"/>
        <end position="169"/>
    </location>
</feature>
<dbReference type="EMBL" id="GGFJ01011615">
    <property type="protein sequence ID" value="MBW60756.1"/>
    <property type="molecule type" value="Transcribed_RNA"/>
</dbReference>
<dbReference type="AlphaFoldDB" id="A0A2M4C5W8"/>
<feature type="signal peptide" evidence="2">
    <location>
        <begin position="1"/>
        <end position="20"/>
    </location>
</feature>
<keyword evidence="2" id="KW-0732">Signal</keyword>
<proteinExistence type="predicted"/>
<evidence type="ECO:0000256" key="2">
    <source>
        <dbReference type="SAM" id="SignalP"/>
    </source>
</evidence>
<evidence type="ECO:0000256" key="1">
    <source>
        <dbReference type="SAM" id="MobiDB-lite"/>
    </source>
</evidence>
<feature type="chain" id="PRO_5014785709" evidence="2">
    <location>
        <begin position="21"/>
        <end position="169"/>
    </location>
</feature>
<sequence length="169" mass="19134">MEPRFLMSSFFLLSLPKIWGISLRSSEMRYACTLANRARLMRSFSFRRAAFRGSDCRSRNRSCSSSSNNRRLTSNRSGLSQNEPMYTRATSGVCSTFPSDHMSAPYTRISCWWSIMSALFSTIRILSSWPRSASIERRNSSEMSSLCASKSSMMRSTRSANHSSTPVKS</sequence>
<feature type="compositionally biased region" description="Low complexity" evidence="1">
    <location>
        <begin position="61"/>
        <end position="80"/>
    </location>
</feature>
<name>A0A2M4C5W8_9DIPT</name>
<protein>
    <submittedName>
        <fullName evidence="3">Putative secreted protein</fullName>
    </submittedName>
</protein>
<reference evidence="3" key="1">
    <citation type="submission" date="2018-01" db="EMBL/GenBank/DDBJ databases">
        <title>An insight into the sialome of Amazonian anophelines.</title>
        <authorList>
            <person name="Ribeiro J.M."/>
            <person name="Scarpassa V."/>
            <person name="Calvo E."/>
        </authorList>
    </citation>
    <scope>NUCLEOTIDE SEQUENCE</scope>
    <source>
        <tissue evidence="3">Salivary glands</tissue>
    </source>
</reference>